<keyword evidence="4" id="KW-0067">ATP-binding</keyword>
<dbReference type="SUPFAM" id="SSF51735">
    <property type="entry name" value="NAD(P)-binding Rossmann-fold domains"/>
    <property type="match status" value="1"/>
</dbReference>
<dbReference type="InterPro" id="IPR030960">
    <property type="entry name" value="DHQS/DOIS_N"/>
</dbReference>
<dbReference type="EMBL" id="KN837152">
    <property type="protein sequence ID" value="KIJ39397.1"/>
    <property type="molecule type" value="Genomic_DNA"/>
</dbReference>
<dbReference type="Pfam" id="PF00275">
    <property type="entry name" value="EPSP_synthase"/>
    <property type="match status" value="1"/>
</dbReference>
<evidence type="ECO:0000259" key="5">
    <source>
        <dbReference type="Pfam" id="PF00275"/>
    </source>
</evidence>
<dbReference type="Pfam" id="PF01487">
    <property type="entry name" value="DHquinase_I"/>
    <property type="match status" value="1"/>
</dbReference>
<sequence>MLTMSLTSSYWMPFVVFWSTKLVGVPQLRKLGAGSLDPVATQAVVPPGETSKSRECKAEVEDHLLSNACTRDTVFLQALGGGVIGDHVAGTFMRGVRFVQIPTSLLAMVNSSVGGKTAIHLWQTPHRRCMAAFLTAAIWNKDDLALLESRSEEIFETIQTPSRTTPGGPSRLVQRAKRFFPILSLAALLSNPTSERDTGLRNLVSFAIQLATPLKLFLLPRSFMKNVSVAVGHLTRVVQFSLKDPRITAKSSPSIKKIVLLAFVGETVDEKAAGVADNTIRRTLSEAIRVIPDIPRPLRWQHQDYLQQGFGPCYLRTGNMQRSQGCQILMGGQLVVEDGRGALETPESGKEIYLGNADTTARFLTTVCALAKSRSSKQTTIITGNARMKQRIGPLVDGLRENGASISYLESQASQVNMSRPFCSAHLMRLELVGGQVISQSYIDMTIAMMRASGADIQREAVKDVYYIKPGVYRNLSEYSVESDASSATYPLAIAAITDMTCTIENIGRSSLQGDAGFAKEVLELMGCTVVQTETATTVTGPKEGLRAGGLIDMEPMTGAFLTASRAWCLIKFGAKTTELDDASLQQGSKGLSLRRSDALRRPGPTGGMDDLHNKLGISVEGVDCEKASGSNSQTTHDPAVGSIKEFVKEKGWEAFRLAETQVLRELKSKNCIISLGGGIVESPEVRDLLKDYVKNKGPVVNVFRREDTVVAYLEQDVTRPVYGESVRDVFRCRKPWYEERSSHEFINCMTGSPLDSWDAVPWSPVPNIDKALEELSYGSDAIEPRVDLLSEDGNATVPNVLSLGYVAAQGVALRRNTLLPIIYTVRTVSQGGLFPDDGEEAVLALMNLGIRMGCEYIDVMIGWSAKLQEASGNMRWDGADVRENQDYRQGQGLPHRYSLYATEVIDGKIKAILKLPDFGGGSVTIPLKLDIVPLSDEVSPDTKLIGAVNTIIVRTAEDGTRTLYGDNLTGWALPLAQRTTVEMYQVAGATTIYLYNRTRSTAEKLAKHFPSDYNIVPQRYSLCYCVHSSCNCGFPRTGNVTPTLLASKSGGIIVDMAYRPAPTPLIRLTRSVSRPEWRATEGNGGLLEQGYRQFRV</sequence>
<dbReference type="SUPFAM" id="SSF56796">
    <property type="entry name" value="Dehydroquinate synthase-like"/>
    <property type="match status" value="1"/>
</dbReference>
<evidence type="ECO:0000256" key="3">
    <source>
        <dbReference type="ARBA" id="ARBA00022777"/>
    </source>
</evidence>
<dbReference type="InterPro" id="IPR013785">
    <property type="entry name" value="Aldolase_TIM"/>
</dbReference>
<name>A0A0C9VD86_SPHS4</name>
<dbReference type="PANTHER" id="PTHR21090">
    <property type="entry name" value="AROM/DEHYDROQUINATE SYNTHASE"/>
    <property type="match status" value="1"/>
</dbReference>
<keyword evidence="1" id="KW-0808">Transferase</keyword>
<dbReference type="GO" id="GO:0005524">
    <property type="term" value="F:ATP binding"/>
    <property type="evidence" value="ECO:0007669"/>
    <property type="project" value="UniProtKB-KW"/>
</dbReference>
<keyword evidence="9" id="KW-1185">Reference proteome</keyword>
<evidence type="ECO:0000256" key="4">
    <source>
        <dbReference type="ARBA" id="ARBA00022840"/>
    </source>
</evidence>
<dbReference type="Pfam" id="PF01761">
    <property type="entry name" value="DHQ_synthase"/>
    <property type="match status" value="1"/>
</dbReference>
<dbReference type="GO" id="GO:0016301">
    <property type="term" value="F:kinase activity"/>
    <property type="evidence" value="ECO:0007669"/>
    <property type="project" value="UniProtKB-KW"/>
</dbReference>
<evidence type="ECO:0000256" key="2">
    <source>
        <dbReference type="ARBA" id="ARBA00022741"/>
    </source>
</evidence>
<dbReference type="InterPro" id="IPR027417">
    <property type="entry name" value="P-loop_NTPase"/>
</dbReference>
<dbReference type="Pfam" id="PF01202">
    <property type="entry name" value="SKI"/>
    <property type="match status" value="1"/>
</dbReference>
<feature type="domain" description="Enolpyruvate transferase" evidence="5">
    <location>
        <begin position="335"/>
        <end position="583"/>
    </location>
</feature>
<dbReference type="InterPro" id="IPR013792">
    <property type="entry name" value="RNA3'P_cycl/enolpyr_Trfase_a/b"/>
</dbReference>
<dbReference type="OrthoDB" id="197068at2759"/>
<dbReference type="HOGENOM" id="CLU_274185_0_0_1"/>
<dbReference type="InterPro" id="IPR036968">
    <property type="entry name" value="Enolpyruvate_Tfrase_sf"/>
</dbReference>
<dbReference type="SUPFAM" id="SSF53223">
    <property type="entry name" value="Aminoacid dehydrogenase-like, N-terminal domain"/>
    <property type="match status" value="1"/>
</dbReference>
<proteinExistence type="predicted"/>
<evidence type="ECO:0000313" key="8">
    <source>
        <dbReference type="EMBL" id="KIJ39397.1"/>
    </source>
</evidence>
<dbReference type="Gene3D" id="3.40.50.10860">
    <property type="entry name" value="Leucine Dehydrogenase, chain A, domain 1"/>
    <property type="match status" value="1"/>
</dbReference>
<reference evidence="8 9" key="1">
    <citation type="submission" date="2014-06" db="EMBL/GenBank/DDBJ databases">
        <title>Evolutionary Origins and Diversification of the Mycorrhizal Mutualists.</title>
        <authorList>
            <consortium name="DOE Joint Genome Institute"/>
            <consortium name="Mycorrhizal Genomics Consortium"/>
            <person name="Kohler A."/>
            <person name="Kuo A."/>
            <person name="Nagy L.G."/>
            <person name="Floudas D."/>
            <person name="Copeland A."/>
            <person name="Barry K.W."/>
            <person name="Cichocki N."/>
            <person name="Veneault-Fourrey C."/>
            <person name="LaButti K."/>
            <person name="Lindquist E.A."/>
            <person name="Lipzen A."/>
            <person name="Lundell T."/>
            <person name="Morin E."/>
            <person name="Murat C."/>
            <person name="Riley R."/>
            <person name="Ohm R."/>
            <person name="Sun H."/>
            <person name="Tunlid A."/>
            <person name="Henrissat B."/>
            <person name="Grigoriev I.V."/>
            <person name="Hibbett D.S."/>
            <person name="Martin F."/>
        </authorList>
    </citation>
    <scope>NUCLEOTIDE SEQUENCE [LARGE SCALE GENOMIC DNA]</scope>
    <source>
        <strain evidence="8 9">SS14</strain>
    </source>
</reference>
<dbReference type="InterPro" id="IPR001381">
    <property type="entry name" value="DHquinase_I"/>
</dbReference>
<dbReference type="Pfam" id="PF08501">
    <property type="entry name" value="Shikimate_dh_N"/>
    <property type="match status" value="1"/>
</dbReference>
<feature type="domain" description="Shikimate dehydrogenase substrate binding N-terminal" evidence="7">
    <location>
        <begin position="890"/>
        <end position="952"/>
    </location>
</feature>
<dbReference type="GO" id="GO:0003855">
    <property type="term" value="F:3-dehydroquinate dehydratase activity"/>
    <property type="evidence" value="ECO:0007669"/>
    <property type="project" value="InterPro"/>
</dbReference>
<feature type="domain" description="3-dehydroquinate synthase N-terminal" evidence="6">
    <location>
        <begin position="43"/>
        <end position="122"/>
    </location>
</feature>
<dbReference type="InterPro" id="IPR036291">
    <property type="entry name" value="NAD(P)-bd_dom_sf"/>
</dbReference>
<dbReference type="InterPro" id="IPR001986">
    <property type="entry name" value="Enolpyruvate_Tfrase_dom"/>
</dbReference>
<dbReference type="InterPro" id="IPR023000">
    <property type="entry name" value="Shikimate_kinase_CS"/>
</dbReference>
<dbReference type="Gene3D" id="3.40.50.300">
    <property type="entry name" value="P-loop containing nucleotide triphosphate hydrolases"/>
    <property type="match status" value="1"/>
</dbReference>
<organism evidence="8 9">
    <name type="scientific">Sphaerobolus stellatus (strain SS14)</name>
    <dbReference type="NCBI Taxonomy" id="990650"/>
    <lineage>
        <taxon>Eukaryota</taxon>
        <taxon>Fungi</taxon>
        <taxon>Dikarya</taxon>
        <taxon>Basidiomycota</taxon>
        <taxon>Agaricomycotina</taxon>
        <taxon>Agaricomycetes</taxon>
        <taxon>Phallomycetidae</taxon>
        <taxon>Geastrales</taxon>
        <taxon>Sphaerobolaceae</taxon>
        <taxon>Sphaerobolus</taxon>
    </lineage>
</organism>
<dbReference type="SUPFAM" id="SSF55205">
    <property type="entry name" value="EPT/RTPC-like"/>
    <property type="match status" value="1"/>
</dbReference>
<gene>
    <name evidence="8" type="ORF">M422DRAFT_257714</name>
</gene>
<dbReference type="Gene3D" id="3.40.50.720">
    <property type="entry name" value="NAD(P)-binding Rossmann-like Domain"/>
    <property type="match status" value="1"/>
</dbReference>
<dbReference type="Gene3D" id="3.40.50.1970">
    <property type="match status" value="1"/>
</dbReference>
<dbReference type="InterPro" id="IPR031322">
    <property type="entry name" value="Shikimate/glucono_kinase"/>
</dbReference>
<dbReference type="Gene3D" id="3.20.20.70">
    <property type="entry name" value="Aldolase class I"/>
    <property type="match status" value="1"/>
</dbReference>
<keyword evidence="3" id="KW-0418">Kinase</keyword>
<dbReference type="GO" id="GO:0009423">
    <property type="term" value="P:chorismate biosynthetic process"/>
    <property type="evidence" value="ECO:0007669"/>
    <property type="project" value="TreeGrafter"/>
</dbReference>
<dbReference type="InterPro" id="IPR046346">
    <property type="entry name" value="Aminoacid_DH-like_N_sf"/>
</dbReference>
<dbReference type="Proteomes" id="UP000054279">
    <property type="component" value="Unassembled WGS sequence"/>
</dbReference>
<evidence type="ECO:0000259" key="7">
    <source>
        <dbReference type="Pfam" id="PF08501"/>
    </source>
</evidence>
<keyword evidence="2" id="KW-0547">Nucleotide-binding</keyword>
<dbReference type="GO" id="GO:0004764">
    <property type="term" value="F:shikimate 3-dehydrogenase (NADP+) activity"/>
    <property type="evidence" value="ECO:0007669"/>
    <property type="project" value="InterPro"/>
</dbReference>
<dbReference type="SUPFAM" id="SSF51569">
    <property type="entry name" value="Aldolase"/>
    <property type="match status" value="1"/>
</dbReference>
<accession>A0A0C9VD86</accession>
<evidence type="ECO:0000256" key="1">
    <source>
        <dbReference type="ARBA" id="ARBA00022679"/>
    </source>
</evidence>
<dbReference type="Gene3D" id="3.65.10.10">
    <property type="entry name" value="Enolpyruvate transferase domain"/>
    <property type="match status" value="2"/>
</dbReference>
<evidence type="ECO:0000313" key="9">
    <source>
        <dbReference type="Proteomes" id="UP000054279"/>
    </source>
</evidence>
<dbReference type="InterPro" id="IPR013708">
    <property type="entry name" value="Shikimate_DH-bd_N"/>
</dbReference>
<dbReference type="PANTHER" id="PTHR21090:SF5">
    <property type="entry name" value="PENTAFUNCTIONAL AROM POLYPEPTIDE"/>
    <property type="match status" value="1"/>
</dbReference>
<dbReference type="PROSITE" id="PS01128">
    <property type="entry name" value="SHIKIMATE_KINASE"/>
    <property type="match status" value="1"/>
</dbReference>
<dbReference type="GO" id="GO:0003866">
    <property type="term" value="F:3-phosphoshikimate 1-carboxyvinyltransferase activity"/>
    <property type="evidence" value="ECO:0007669"/>
    <property type="project" value="TreeGrafter"/>
</dbReference>
<dbReference type="AlphaFoldDB" id="A0A0C9VD86"/>
<evidence type="ECO:0008006" key="10">
    <source>
        <dbReference type="Google" id="ProtNLM"/>
    </source>
</evidence>
<evidence type="ECO:0000259" key="6">
    <source>
        <dbReference type="Pfam" id="PF01761"/>
    </source>
</evidence>
<protein>
    <recommendedName>
        <fullName evidence="10">3-phosphoshikimate 1-carboxyvinyltransferase</fullName>
    </recommendedName>
</protein>